<keyword evidence="3" id="KW-0645">Protease</keyword>
<dbReference type="EMBL" id="CAKOGP040001803">
    <property type="protein sequence ID" value="CAJ1952432.1"/>
    <property type="molecule type" value="Genomic_DNA"/>
</dbReference>
<keyword evidence="4" id="KW-0833">Ubl conjugation pathway</keyword>
<evidence type="ECO:0000256" key="3">
    <source>
        <dbReference type="ARBA" id="ARBA00022670"/>
    </source>
</evidence>
<dbReference type="InterPro" id="IPR022099">
    <property type="entry name" value="DUF3638"/>
</dbReference>
<evidence type="ECO:0000256" key="1">
    <source>
        <dbReference type="ARBA" id="ARBA00000707"/>
    </source>
</evidence>
<keyword evidence="5" id="KW-0378">Hydrolase</keyword>
<dbReference type="InterPro" id="IPR022105">
    <property type="entry name" value="DUF3645"/>
</dbReference>
<dbReference type="AlphaFoldDB" id="A0AAD2FT97"/>
<sequence length="744" mass="86594">MTIAVQLLRQCFQNFRFSKVEISKPQNLSQHSKHSCALRLLIWCIYRWSRSLQVPEELKLKQEASFELDKFPSVEYRQSSAGPYLTSIEEQSVFCFTSVFEDSNEGVFETTASSDESEISQYIRKIERYDFQSLLRSEGRHCAPEFPLTNAKENLRVAEGTNTNIRERVLVDLQKSYELYTKLSKRSVDGPNFNVFAVQTEVCHKRQLVEERLLCTLNEALISREHYDFFSGSMQKLVAGDLLHMLDSTVFIHPRKRGYRDVILEMQPKLNDWALLCVLEDKIRRLQCFWQQKKEEELVRELECTRIWNPRRFPRWVAFEVEQQLQIRPEQFKTVSQLLQKPKGSLIQLNMGSGRTRVMVPMLVLEICRQKRKLVRINVLPSILQEALLFFQQSLVASVQHTKLFTLPFNRDNVLDEFTVKLMDEELRCCHKHGGCLVVTPHDRNSLLLKQHEVHIQLKGLPEVDIIDLFDESDAILEPKFQLVYAMGKKQNLPSCANRCTVFQSLLIMLTRGECATSSDLLEDPAAFYKSKNGAGLFNHFRLLKLSGEDKERLGRNLAEHFVRNPPSGFEWLEMVNREPDIQILVKMISDPTLNTSFYIMFYPLFRRFKDDILAARGFVAFGILLRTLESRWGVSYGLRHQKDSDTQMAVPYSASDTPKQRAEFSHPDVAIAYTNLSHLYEGLTVEQFRRAIDLLEAKGMSVKISTYAMWIEKVRPDVPIEEFNRFDMYEKVDPSNVPQFELM</sequence>
<evidence type="ECO:0000313" key="10">
    <source>
        <dbReference type="Proteomes" id="UP001295423"/>
    </source>
</evidence>
<dbReference type="Proteomes" id="UP001295423">
    <property type="component" value="Unassembled WGS sequence"/>
</dbReference>
<evidence type="ECO:0000256" key="6">
    <source>
        <dbReference type="ARBA" id="ARBA00022807"/>
    </source>
</evidence>
<dbReference type="EC" id="3.4.19.12" evidence="2"/>
<feature type="domain" description="DUF3638" evidence="7">
    <location>
        <begin position="307"/>
        <end position="511"/>
    </location>
</feature>
<dbReference type="InterPro" id="IPR051346">
    <property type="entry name" value="OTU_Deubiquitinase"/>
</dbReference>
<reference evidence="9" key="1">
    <citation type="submission" date="2023-08" db="EMBL/GenBank/DDBJ databases">
        <authorList>
            <person name="Audoor S."/>
            <person name="Bilcke G."/>
        </authorList>
    </citation>
    <scope>NUCLEOTIDE SEQUENCE</scope>
</reference>
<dbReference type="GO" id="GO:0006508">
    <property type="term" value="P:proteolysis"/>
    <property type="evidence" value="ECO:0007669"/>
    <property type="project" value="UniProtKB-KW"/>
</dbReference>
<evidence type="ECO:0000256" key="5">
    <source>
        <dbReference type="ARBA" id="ARBA00022801"/>
    </source>
</evidence>
<dbReference type="PANTHER" id="PTHR13367">
    <property type="entry name" value="UBIQUITIN THIOESTERASE"/>
    <property type="match status" value="1"/>
</dbReference>
<dbReference type="Pfam" id="PF12340">
    <property type="entry name" value="DUF3638"/>
    <property type="match status" value="1"/>
</dbReference>
<evidence type="ECO:0000259" key="8">
    <source>
        <dbReference type="Pfam" id="PF12359"/>
    </source>
</evidence>
<protein>
    <recommendedName>
        <fullName evidence="2">ubiquitinyl hydrolase 1</fullName>
        <ecNumber evidence="2">3.4.19.12</ecNumber>
    </recommendedName>
</protein>
<organism evidence="9 10">
    <name type="scientific">Cylindrotheca closterium</name>
    <dbReference type="NCBI Taxonomy" id="2856"/>
    <lineage>
        <taxon>Eukaryota</taxon>
        <taxon>Sar</taxon>
        <taxon>Stramenopiles</taxon>
        <taxon>Ochrophyta</taxon>
        <taxon>Bacillariophyta</taxon>
        <taxon>Bacillariophyceae</taxon>
        <taxon>Bacillariophycidae</taxon>
        <taxon>Bacillariales</taxon>
        <taxon>Bacillariaceae</taxon>
        <taxon>Cylindrotheca</taxon>
    </lineage>
</organism>
<keyword evidence="6" id="KW-0788">Thiol protease</keyword>
<name>A0AAD2FT97_9STRA</name>
<gene>
    <name evidence="9" type="ORF">CYCCA115_LOCUS13550</name>
</gene>
<dbReference type="PANTHER" id="PTHR13367:SF33">
    <property type="entry name" value="P-LOOP CONTAINING NUCLEOSIDE TRIPHOSPHATE HYDROLASE PROTEIN"/>
    <property type="match status" value="1"/>
</dbReference>
<evidence type="ECO:0000259" key="7">
    <source>
        <dbReference type="Pfam" id="PF12340"/>
    </source>
</evidence>
<comment type="caution">
    <text evidence="9">The sequence shown here is derived from an EMBL/GenBank/DDBJ whole genome shotgun (WGS) entry which is preliminary data.</text>
</comment>
<dbReference type="GO" id="GO:0004843">
    <property type="term" value="F:cysteine-type deubiquitinase activity"/>
    <property type="evidence" value="ECO:0007669"/>
    <property type="project" value="UniProtKB-EC"/>
</dbReference>
<keyword evidence="10" id="KW-1185">Reference proteome</keyword>
<comment type="catalytic activity">
    <reaction evidence="1">
        <text>Thiol-dependent hydrolysis of ester, thioester, amide, peptide and isopeptide bonds formed by the C-terminal Gly of ubiquitin (a 76-residue protein attached to proteins as an intracellular targeting signal).</text>
        <dbReference type="EC" id="3.4.19.12"/>
    </reaction>
</comment>
<accession>A0AAD2FT97</accession>
<evidence type="ECO:0000256" key="4">
    <source>
        <dbReference type="ARBA" id="ARBA00022786"/>
    </source>
</evidence>
<proteinExistence type="predicted"/>
<dbReference type="Pfam" id="PF12359">
    <property type="entry name" value="DUF3645"/>
    <property type="match status" value="1"/>
</dbReference>
<evidence type="ECO:0000256" key="2">
    <source>
        <dbReference type="ARBA" id="ARBA00012759"/>
    </source>
</evidence>
<evidence type="ECO:0000313" key="9">
    <source>
        <dbReference type="EMBL" id="CAJ1952432.1"/>
    </source>
</evidence>
<feature type="domain" description="DUF3645" evidence="8">
    <location>
        <begin position="645"/>
        <end position="675"/>
    </location>
</feature>